<dbReference type="PANTHER" id="PTHR34472">
    <property type="entry name" value="SULFUR CARRIER PROTEIN THIS"/>
    <property type="match status" value="1"/>
</dbReference>
<dbReference type="PANTHER" id="PTHR34472:SF1">
    <property type="entry name" value="SULFUR CARRIER PROTEIN THIS"/>
    <property type="match status" value="1"/>
</dbReference>
<dbReference type="EMBL" id="MZXV01000072">
    <property type="protein sequence ID" value="PZV34460.1"/>
    <property type="molecule type" value="Genomic_DNA"/>
</dbReference>
<dbReference type="InterPro" id="IPR010035">
    <property type="entry name" value="Thi_S"/>
</dbReference>
<proteinExistence type="predicted"/>
<dbReference type="Proteomes" id="UP000248616">
    <property type="component" value="Unassembled WGS sequence"/>
</dbReference>
<dbReference type="Pfam" id="PF02597">
    <property type="entry name" value="ThiS"/>
    <property type="match status" value="1"/>
</dbReference>
<dbReference type="CDD" id="cd00565">
    <property type="entry name" value="Ubl_ThiS"/>
    <property type="match status" value="1"/>
</dbReference>
<dbReference type="OrthoDB" id="197113at2"/>
<protein>
    <submittedName>
        <fullName evidence="1">Thiamine biosynthesis protein ThiS</fullName>
    </submittedName>
</protein>
<dbReference type="NCBIfam" id="TIGR01683">
    <property type="entry name" value="thiS"/>
    <property type="match status" value="1"/>
</dbReference>
<dbReference type="AlphaFoldDB" id="A0A2W7BUB2"/>
<reference evidence="2" key="1">
    <citation type="submission" date="2017-03" db="EMBL/GenBank/DDBJ databases">
        <authorList>
            <person name="Safronova V.I."/>
            <person name="Sazanova A.L."/>
            <person name="Chirak E.R."/>
        </authorList>
    </citation>
    <scope>NUCLEOTIDE SEQUENCE [LARGE SCALE GENOMIC DNA]</scope>
    <source>
        <strain evidence="2">Ach-343</strain>
    </source>
</reference>
<gene>
    <name evidence="1" type="ORF">B5V02_32360</name>
</gene>
<dbReference type="Gene3D" id="3.10.20.30">
    <property type="match status" value="1"/>
</dbReference>
<name>A0A2W7BUB2_9HYPH</name>
<dbReference type="InterPro" id="IPR016155">
    <property type="entry name" value="Mopterin_synth/thiamin_S_b"/>
</dbReference>
<evidence type="ECO:0000313" key="2">
    <source>
        <dbReference type="Proteomes" id="UP000248616"/>
    </source>
</evidence>
<dbReference type="RefSeq" id="WP_111548111.1">
    <property type="nucleotide sequence ID" value="NZ_MZXV01000072.1"/>
</dbReference>
<dbReference type="InterPro" id="IPR012675">
    <property type="entry name" value="Beta-grasp_dom_sf"/>
</dbReference>
<organism evidence="1 2">
    <name type="scientific">Mesorhizobium kowhaii</name>
    <dbReference type="NCBI Taxonomy" id="1300272"/>
    <lineage>
        <taxon>Bacteria</taxon>
        <taxon>Pseudomonadati</taxon>
        <taxon>Pseudomonadota</taxon>
        <taxon>Alphaproteobacteria</taxon>
        <taxon>Hyphomicrobiales</taxon>
        <taxon>Phyllobacteriaceae</taxon>
        <taxon>Mesorhizobium</taxon>
    </lineage>
</organism>
<evidence type="ECO:0000313" key="1">
    <source>
        <dbReference type="EMBL" id="PZV34460.1"/>
    </source>
</evidence>
<dbReference type="InterPro" id="IPR003749">
    <property type="entry name" value="ThiS/MoaD-like"/>
</dbReference>
<accession>A0A2W7BUB2</accession>
<keyword evidence="2" id="KW-1185">Reference proteome</keyword>
<sequence length="65" mass="7004">MKLMVNGEAHEVAATTLAELLAALDYEGDWLATAVNNDLVDKANRAEFQLSDGDRIEILSPMQGG</sequence>
<comment type="caution">
    <text evidence="1">The sequence shown here is derived from an EMBL/GenBank/DDBJ whole genome shotgun (WGS) entry which is preliminary data.</text>
</comment>
<dbReference type="SUPFAM" id="SSF54285">
    <property type="entry name" value="MoaD/ThiS"/>
    <property type="match status" value="1"/>
</dbReference>